<comment type="caution">
    <text evidence="1">The sequence shown here is derived from an EMBL/GenBank/DDBJ whole genome shotgun (WGS) entry which is preliminary data.</text>
</comment>
<proteinExistence type="predicted"/>
<accession>A0A644X2J6</accession>
<organism evidence="1">
    <name type="scientific">bioreactor metagenome</name>
    <dbReference type="NCBI Taxonomy" id="1076179"/>
    <lineage>
        <taxon>unclassified sequences</taxon>
        <taxon>metagenomes</taxon>
        <taxon>ecological metagenomes</taxon>
    </lineage>
</organism>
<dbReference type="EMBL" id="VSSQ01001685">
    <property type="protein sequence ID" value="MPM10370.1"/>
    <property type="molecule type" value="Genomic_DNA"/>
</dbReference>
<sequence>MEVDNQRKIEDIINVLSQVILDYIQKCESDKESLN</sequence>
<protein>
    <submittedName>
        <fullName evidence="1">Uncharacterized protein</fullName>
    </submittedName>
</protein>
<gene>
    <name evidence="1" type="ORF">SDC9_56701</name>
</gene>
<evidence type="ECO:0000313" key="1">
    <source>
        <dbReference type="EMBL" id="MPM10370.1"/>
    </source>
</evidence>
<reference evidence="1" key="1">
    <citation type="submission" date="2019-08" db="EMBL/GenBank/DDBJ databases">
        <authorList>
            <person name="Kucharzyk K."/>
            <person name="Murdoch R.W."/>
            <person name="Higgins S."/>
            <person name="Loffler F."/>
        </authorList>
    </citation>
    <scope>NUCLEOTIDE SEQUENCE</scope>
</reference>
<dbReference type="AlphaFoldDB" id="A0A644X2J6"/>
<name>A0A644X2J6_9ZZZZ</name>